<accession>A0A6L9G798</accession>
<evidence type="ECO:0000256" key="7">
    <source>
        <dbReference type="SAM" id="Phobius"/>
    </source>
</evidence>
<feature type="transmembrane region" description="Helical" evidence="7">
    <location>
        <begin position="40"/>
        <end position="58"/>
    </location>
</feature>
<dbReference type="Pfam" id="PF03649">
    <property type="entry name" value="UPF0014"/>
    <property type="match status" value="1"/>
</dbReference>
<proteinExistence type="inferred from homology"/>
<comment type="subcellular location">
    <subcellularLocation>
        <location evidence="1">Membrane</location>
        <topology evidence="1">Multi-pass membrane protein</topology>
    </subcellularLocation>
</comment>
<dbReference type="EMBL" id="WYDN01000012">
    <property type="protein sequence ID" value="NAZ17047.1"/>
    <property type="molecule type" value="Genomic_DNA"/>
</dbReference>
<keyword evidence="3 7" id="KW-0812">Transmembrane</keyword>
<dbReference type="AlphaFoldDB" id="A0A6L9G798"/>
<feature type="transmembrane region" description="Helical" evidence="7">
    <location>
        <begin position="121"/>
        <end position="142"/>
    </location>
</feature>
<evidence type="ECO:0000256" key="4">
    <source>
        <dbReference type="ARBA" id="ARBA00022989"/>
    </source>
</evidence>
<dbReference type="RefSeq" id="WP_161449594.1">
    <property type="nucleotide sequence ID" value="NZ_WYDN01000012.1"/>
</dbReference>
<evidence type="ECO:0000313" key="8">
    <source>
        <dbReference type="EMBL" id="NAZ17047.1"/>
    </source>
</evidence>
<feature type="transmembrane region" description="Helical" evidence="7">
    <location>
        <begin position="64"/>
        <end position="81"/>
    </location>
</feature>
<comment type="similarity">
    <text evidence="2">Belongs to the UPF0014 family.</text>
</comment>
<dbReference type="PANTHER" id="PTHR30028:SF0">
    <property type="entry name" value="PROTEIN ALUMINUM SENSITIVE 3"/>
    <property type="match status" value="1"/>
</dbReference>
<dbReference type="Proteomes" id="UP000477543">
    <property type="component" value="Unassembled WGS sequence"/>
</dbReference>
<sequence>MGGNDSLLNTGTGMWVMLALLAAATAVVASRFLMLPARAILLAVVRALAQMILVALLISQVSRSPGLTAAFLVLMFTIATLTSTRRIGTLSWWVPAAAMAGGVLPVLALMLAFGVLPFSPLAMIAVAGQLIGGAMSAVNLAGRRLHQELEQRGGEVEAALALGFGMRDARSLVARPVAAEALLPGLDQTRTVGTVTLPGAFVGLVLGGASPLEAGLVQLIVLVNLMAVQAVAVSLLAELIDRRVGVRAAPASRAARSARRSAPPAGPRAARSSAR</sequence>
<dbReference type="InterPro" id="IPR005226">
    <property type="entry name" value="UPF0014_fam"/>
</dbReference>
<feature type="transmembrane region" description="Helical" evidence="7">
    <location>
        <begin position="192"/>
        <end position="210"/>
    </location>
</feature>
<name>A0A6L9G798_9MICC</name>
<gene>
    <name evidence="8" type="ORF">GT020_13375</name>
</gene>
<organism evidence="8 9">
    <name type="scientific">Glutamicibacter soli</name>
    <dbReference type="NCBI Taxonomy" id="453836"/>
    <lineage>
        <taxon>Bacteria</taxon>
        <taxon>Bacillati</taxon>
        <taxon>Actinomycetota</taxon>
        <taxon>Actinomycetes</taxon>
        <taxon>Micrococcales</taxon>
        <taxon>Micrococcaceae</taxon>
        <taxon>Glutamicibacter</taxon>
    </lineage>
</organism>
<keyword evidence="4 7" id="KW-1133">Transmembrane helix</keyword>
<comment type="caution">
    <text evidence="8">The sequence shown here is derived from an EMBL/GenBank/DDBJ whole genome shotgun (WGS) entry which is preliminary data.</text>
</comment>
<evidence type="ECO:0000256" key="5">
    <source>
        <dbReference type="ARBA" id="ARBA00023136"/>
    </source>
</evidence>
<keyword evidence="5 7" id="KW-0472">Membrane</keyword>
<feature type="transmembrane region" description="Helical" evidence="7">
    <location>
        <begin position="93"/>
        <end position="115"/>
    </location>
</feature>
<dbReference type="GO" id="GO:0005886">
    <property type="term" value="C:plasma membrane"/>
    <property type="evidence" value="ECO:0007669"/>
    <property type="project" value="TreeGrafter"/>
</dbReference>
<evidence type="ECO:0000256" key="3">
    <source>
        <dbReference type="ARBA" id="ARBA00022692"/>
    </source>
</evidence>
<feature type="transmembrane region" description="Helical" evidence="7">
    <location>
        <begin position="216"/>
        <end position="237"/>
    </location>
</feature>
<feature type="transmembrane region" description="Helical" evidence="7">
    <location>
        <begin position="12"/>
        <end position="33"/>
    </location>
</feature>
<evidence type="ECO:0000256" key="1">
    <source>
        <dbReference type="ARBA" id="ARBA00004141"/>
    </source>
</evidence>
<feature type="region of interest" description="Disordered" evidence="6">
    <location>
        <begin position="253"/>
        <end position="275"/>
    </location>
</feature>
<evidence type="ECO:0000256" key="6">
    <source>
        <dbReference type="SAM" id="MobiDB-lite"/>
    </source>
</evidence>
<protein>
    <submittedName>
        <fullName evidence="8">ABC transporter permease</fullName>
    </submittedName>
</protein>
<reference evidence="8 9" key="1">
    <citation type="submission" date="2020-01" db="EMBL/GenBank/DDBJ databases">
        <title>Glutamicibacter soli M275.</title>
        <authorList>
            <person name="Meng X."/>
        </authorList>
    </citation>
    <scope>NUCLEOTIDE SEQUENCE [LARGE SCALE GENOMIC DNA]</scope>
    <source>
        <strain evidence="8 9">M275</strain>
    </source>
</reference>
<dbReference type="PANTHER" id="PTHR30028">
    <property type="entry name" value="UPF0014 INNER MEMBRANE PROTEIN YBBM-RELATED"/>
    <property type="match status" value="1"/>
</dbReference>
<evidence type="ECO:0000256" key="2">
    <source>
        <dbReference type="ARBA" id="ARBA00005268"/>
    </source>
</evidence>
<evidence type="ECO:0000313" key="9">
    <source>
        <dbReference type="Proteomes" id="UP000477543"/>
    </source>
</evidence>